<proteinExistence type="predicted"/>
<dbReference type="PANTHER" id="PTHR31071:SF2">
    <property type="entry name" value="ACTIN CYTOSKELETON-REGULATORY COMPLEX PAN-LIKE PROTEIN"/>
    <property type="match status" value="1"/>
</dbReference>
<name>A0A022QGF1_ERYGU</name>
<reference evidence="2 3" key="1">
    <citation type="journal article" date="2013" name="Proc. Natl. Acad. Sci. U.S.A.">
        <title>Fine-scale variation in meiotic recombination in Mimulus inferred from population shotgun sequencing.</title>
        <authorList>
            <person name="Hellsten U."/>
            <person name="Wright K.M."/>
            <person name="Jenkins J."/>
            <person name="Shu S."/>
            <person name="Yuan Y."/>
            <person name="Wessler S.R."/>
            <person name="Schmutz J."/>
            <person name="Willis J.H."/>
            <person name="Rokhsar D.S."/>
        </authorList>
    </citation>
    <scope>NUCLEOTIDE SEQUENCE [LARGE SCALE GENOMIC DNA]</scope>
    <source>
        <strain evidence="3">cv. DUN x IM62</strain>
    </source>
</reference>
<evidence type="ECO:0000313" key="2">
    <source>
        <dbReference type="EMBL" id="EYU27792.1"/>
    </source>
</evidence>
<dbReference type="InterPro" id="IPR043424">
    <property type="entry name" value="BLT-like"/>
</dbReference>
<dbReference type="eggNOG" id="ENOG502QU88">
    <property type="taxonomic scope" value="Eukaryota"/>
</dbReference>
<protein>
    <submittedName>
        <fullName evidence="2">Uncharacterized protein</fullName>
    </submittedName>
</protein>
<gene>
    <name evidence="2" type="ORF">MIMGU_mgv1a021723mg</name>
</gene>
<feature type="coiled-coil region" evidence="1">
    <location>
        <begin position="198"/>
        <end position="232"/>
    </location>
</feature>
<evidence type="ECO:0000313" key="3">
    <source>
        <dbReference type="Proteomes" id="UP000030748"/>
    </source>
</evidence>
<dbReference type="STRING" id="4155.A0A022QGF1"/>
<sequence length="359" mass="41215">MGGHQQVNGGDLRIRRRWNGNCGGRREWGGSSDRLASTPSLEWKIRGGAAAAVSARKLGACLWKLTATTSGGGGNLRWQYGLFDRRQFQLTKFSTEEATKWDFPNWKEVGYSGRRYKKKPTSMASAELLKPQNPLIELEKNRNRTRAKIEHRMKKVDEEERGSWMIRTEHQNLVDGVKRERRKCKEMKIVNSKLLLDIAEAKLSAKKLSVNIEKEKKARKLLEDSCNNLVKQIEGNKAEIGGLIHQRTRMQEEVDRERKMMQLAEVWREEHAQSKLVDAKLILEDKLVEINSLIADLEAFLVNAYSVTEASEVSSEKPLKKKLRKKKKESCANINKVETNLPRNKDVCKKILMDRNPHV</sequence>
<dbReference type="AlphaFoldDB" id="A0A022QGF1"/>
<accession>A0A022QGF1</accession>
<keyword evidence="1" id="KW-0175">Coiled coil</keyword>
<keyword evidence="3" id="KW-1185">Reference proteome</keyword>
<evidence type="ECO:0000256" key="1">
    <source>
        <dbReference type="SAM" id="Coils"/>
    </source>
</evidence>
<dbReference type="Proteomes" id="UP000030748">
    <property type="component" value="Unassembled WGS sequence"/>
</dbReference>
<organism evidence="2 3">
    <name type="scientific">Erythranthe guttata</name>
    <name type="common">Yellow monkey flower</name>
    <name type="synonym">Mimulus guttatus</name>
    <dbReference type="NCBI Taxonomy" id="4155"/>
    <lineage>
        <taxon>Eukaryota</taxon>
        <taxon>Viridiplantae</taxon>
        <taxon>Streptophyta</taxon>
        <taxon>Embryophyta</taxon>
        <taxon>Tracheophyta</taxon>
        <taxon>Spermatophyta</taxon>
        <taxon>Magnoliopsida</taxon>
        <taxon>eudicotyledons</taxon>
        <taxon>Gunneridae</taxon>
        <taxon>Pentapetalae</taxon>
        <taxon>asterids</taxon>
        <taxon>lamiids</taxon>
        <taxon>Lamiales</taxon>
        <taxon>Phrymaceae</taxon>
        <taxon>Erythranthe</taxon>
    </lineage>
</organism>
<dbReference type="EMBL" id="KI631456">
    <property type="protein sequence ID" value="EYU27792.1"/>
    <property type="molecule type" value="Genomic_DNA"/>
</dbReference>
<feature type="non-terminal residue" evidence="2">
    <location>
        <position position="359"/>
    </location>
</feature>
<dbReference type="PANTHER" id="PTHR31071">
    <property type="entry name" value="GB|AAF24581.1"/>
    <property type="match status" value="1"/>
</dbReference>